<sequence>MIACSTVHLSSLESAGHPARPPIREDGSVVFDTLVKPKNEITDYLTKFSGITPALMEPVTTTVEDVQEAIRAVLPPDAILCGHSLEFDLRAMRMAHPYVLHRHWSHI</sequence>
<keyword evidence="1" id="KW-0540">Nuclease</keyword>
<dbReference type="AlphaFoldDB" id="A0A0C2CKN7"/>
<dbReference type="PANTHER" id="PTHR12801:SF82">
    <property type="entry name" value="RNA EXONUCLEASE 5"/>
    <property type="match status" value="1"/>
</dbReference>
<name>A0A0C2CKN7_9BILA</name>
<gene>
    <name evidence="4" type="ORF">ANCDUO_19585</name>
</gene>
<dbReference type="Gene3D" id="3.30.420.10">
    <property type="entry name" value="Ribonuclease H-like superfamily/Ribonuclease H"/>
    <property type="match status" value="1"/>
</dbReference>
<keyword evidence="2" id="KW-0378">Hydrolase</keyword>
<evidence type="ECO:0000256" key="1">
    <source>
        <dbReference type="ARBA" id="ARBA00022722"/>
    </source>
</evidence>
<evidence type="ECO:0000256" key="2">
    <source>
        <dbReference type="ARBA" id="ARBA00022801"/>
    </source>
</evidence>
<dbReference type="Pfam" id="PF00929">
    <property type="entry name" value="RNase_T"/>
    <property type="match status" value="1"/>
</dbReference>
<evidence type="ECO:0000259" key="3">
    <source>
        <dbReference type="Pfam" id="PF00929"/>
    </source>
</evidence>
<proteinExistence type="predicted"/>
<reference evidence="4 5" key="1">
    <citation type="submission" date="2013-12" db="EMBL/GenBank/DDBJ databases">
        <title>Draft genome of the parsitic nematode Ancylostoma duodenale.</title>
        <authorList>
            <person name="Mitreva M."/>
        </authorList>
    </citation>
    <scope>NUCLEOTIDE SEQUENCE [LARGE SCALE GENOMIC DNA]</scope>
    <source>
        <strain evidence="4 5">Zhejiang</strain>
    </source>
</reference>
<dbReference type="GO" id="GO:0004527">
    <property type="term" value="F:exonuclease activity"/>
    <property type="evidence" value="ECO:0007669"/>
    <property type="project" value="InterPro"/>
</dbReference>
<dbReference type="Proteomes" id="UP000054047">
    <property type="component" value="Unassembled WGS sequence"/>
</dbReference>
<dbReference type="InterPro" id="IPR012337">
    <property type="entry name" value="RNaseH-like_sf"/>
</dbReference>
<dbReference type="InterPro" id="IPR047021">
    <property type="entry name" value="REXO1/3/4-like"/>
</dbReference>
<dbReference type="InterPro" id="IPR013520">
    <property type="entry name" value="Ribonucl_H"/>
</dbReference>
<dbReference type="EMBL" id="KN750016">
    <property type="protein sequence ID" value="KIH50337.1"/>
    <property type="molecule type" value="Genomic_DNA"/>
</dbReference>
<dbReference type="GO" id="GO:0003676">
    <property type="term" value="F:nucleic acid binding"/>
    <property type="evidence" value="ECO:0007669"/>
    <property type="project" value="InterPro"/>
</dbReference>
<evidence type="ECO:0000313" key="5">
    <source>
        <dbReference type="Proteomes" id="UP000054047"/>
    </source>
</evidence>
<dbReference type="PANTHER" id="PTHR12801">
    <property type="entry name" value="RNA EXONUCLEASE REXO1 / RECO3 FAMILY MEMBER-RELATED"/>
    <property type="match status" value="1"/>
</dbReference>
<accession>A0A0C2CKN7</accession>
<feature type="domain" description="Exonuclease" evidence="3">
    <location>
        <begin position="30"/>
        <end position="95"/>
    </location>
</feature>
<dbReference type="InterPro" id="IPR036397">
    <property type="entry name" value="RNaseH_sf"/>
</dbReference>
<organism evidence="4 5">
    <name type="scientific">Ancylostoma duodenale</name>
    <dbReference type="NCBI Taxonomy" id="51022"/>
    <lineage>
        <taxon>Eukaryota</taxon>
        <taxon>Metazoa</taxon>
        <taxon>Ecdysozoa</taxon>
        <taxon>Nematoda</taxon>
        <taxon>Chromadorea</taxon>
        <taxon>Rhabditida</taxon>
        <taxon>Rhabditina</taxon>
        <taxon>Rhabditomorpha</taxon>
        <taxon>Strongyloidea</taxon>
        <taxon>Ancylostomatidae</taxon>
        <taxon>Ancylostomatinae</taxon>
        <taxon>Ancylostoma</taxon>
    </lineage>
</organism>
<keyword evidence="5" id="KW-1185">Reference proteome</keyword>
<dbReference type="GO" id="GO:0005634">
    <property type="term" value="C:nucleus"/>
    <property type="evidence" value="ECO:0007669"/>
    <property type="project" value="TreeGrafter"/>
</dbReference>
<dbReference type="SUPFAM" id="SSF53098">
    <property type="entry name" value="Ribonuclease H-like"/>
    <property type="match status" value="1"/>
</dbReference>
<evidence type="ECO:0000313" key="4">
    <source>
        <dbReference type="EMBL" id="KIH50337.1"/>
    </source>
</evidence>
<protein>
    <recommendedName>
        <fullName evidence="3">Exonuclease domain-containing protein</fullName>
    </recommendedName>
</protein>
<dbReference type="OrthoDB" id="3996471at2759"/>